<accession>A0A4R6UQV7</accession>
<dbReference type="InterPro" id="IPR029069">
    <property type="entry name" value="HotDog_dom_sf"/>
</dbReference>
<sequence>MLEQYDSLKTFVEQRIAFVARSALSLEEAKPGFARCRMPLANNENHMHSMYAGAQFTLADITGGVLALVSFDRERFYPTLKDLHIEFKQPARSDLTCTMRIDEESLKQLREQADRDGKAKFQLHGELCNNNGEVVAVAKGEFQVRALNR</sequence>
<dbReference type="OrthoDB" id="3173842at2"/>
<dbReference type="SUPFAM" id="SSF54637">
    <property type="entry name" value="Thioesterase/thiol ester dehydrase-isomerase"/>
    <property type="match status" value="1"/>
</dbReference>
<dbReference type="EMBL" id="SNYM01000003">
    <property type="protein sequence ID" value="TDQ49658.1"/>
    <property type="molecule type" value="Genomic_DNA"/>
</dbReference>
<dbReference type="InterPro" id="IPR027961">
    <property type="entry name" value="DUF4442"/>
</dbReference>
<proteinExistence type="predicted"/>
<dbReference type="Proteomes" id="UP000295375">
    <property type="component" value="Unassembled WGS sequence"/>
</dbReference>
<dbReference type="Gene3D" id="3.10.129.10">
    <property type="entry name" value="Hotdog Thioesterase"/>
    <property type="match status" value="1"/>
</dbReference>
<organism evidence="1 2">
    <name type="scientific">Permianibacter aggregans</name>
    <dbReference type="NCBI Taxonomy" id="1510150"/>
    <lineage>
        <taxon>Bacteria</taxon>
        <taxon>Pseudomonadati</taxon>
        <taxon>Pseudomonadota</taxon>
        <taxon>Gammaproteobacteria</taxon>
        <taxon>Pseudomonadales</taxon>
        <taxon>Pseudomonadaceae</taxon>
        <taxon>Permianibacter</taxon>
    </lineage>
</organism>
<dbReference type="CDD" id="cd03443">
    <property type="entry name" value="PaaI_thioesterase"/>
    <property type="match status" value="1"/>
</dbReference>
<gene>
    <name evidence="1" type="ORF">EV696_10326</name>
</gene>
<evidence type="ECO:0000313" key="2">
    <source>
        <dbReference type="Proteomes" id="UP000295375"/>
    </source>
</evidence>
<comment type="caution">
    <text evidence="1">The sequence shown here is derived from an EMBL/GenBank/DDBJ whole genome shotgun (WGS) entry which is preliminary data.</text>
</comment>
<reference evidence="1 2" key="1">
    <citation type="submission" date="2019-03" db="EMBL/GenBank/DDBJ databases">
        <title>Genomic Encyclopedia of Type Strains, Phase IV (KMG-IV): sequencing the most valuable type-strain genomes for metagenomic binning, comparative biology and taxonomic classification.</title>
        <authorList>
            <person name="Goeker M."/>
        </authorList>
    </citation>
    <scope>NUCLEOTIDE SEQUENCE [LARGE SCALE GENOMIC DNA]</scope>
    <source>
        <strain evidence="1 2">DSM 103792</strain>
    </source>
</reference>
<evidence type="ECO:0000313" key="1">
    <source>
        <dbReference type="EMBL" id="TDQ49658.1"/>
    </source>
</evidence>
<dbReference type="AlphaFoldDB" id="A0A4R6UQV7"/>
<dbReference type="Pfam" id="PF14539">
    <property type="entry name" value="DUF4442"/>
    <property type="match status" value="1"/>
</dbReference>
<protein>
    <submittedName>
        <fullName evidence="1">Acyl-coenzyme A thioesterase PaaI-like protein</fullName>
    </submittedName>
</protein>
<name>A0A4R6UQV7_9GAMM</name>
<dbReference type="RefSeq" id="WP_133588164.1">
    <property type="nucleotide sequence ID" value="NZ_CP037953.1"/>
</dbReference>
<keyword evidence="2" id="KW-1185">Reference proteome</keyword>